<feature type="compositionally biased region" description="Basic and acidic residues" evidence="1">
    <location>
        <begin position="83"/>
        <end position="92"/>
    </location>
</feature>
<proteinExistence type="predicted"/>
<organism evidence="2 3">
    <name type="scientific">Lithospermum erythrorhizon</name>
    <name type="common">Purple gromwell</name>
    <name type="synonym">Lithospermum officinale var. erythrorhizon</name>
    <dbReference type="NCBI Taxonomy" id="34254"/>
    <lineage>
        <taxon>Eukaryota</taxon>
        <taxon>Viridiplantae</taxon>
        <taxon>Streptophyta</taxon>
        <taxon>Embryophyta</taxon>
        <taxon>Tracheophyta</taxon>
        <taxon>Spermatophyta</taxon>
        <taxon>Magnoliopsida</taxon>
        <taxon>eudicotyledons</taxon>
        <taxon>Gunneridae</taxon>
        <taxon>Pentapetalae</taxon>
        <taxon>asterids</taxon>
        <taxon>lamiids</taxon>
        <taxon>Boraginales</taxon>
        <taxon>Boraginaceae</taxon>
        <taxon>Boraginoideae</taxon>
        <taxon>Lithospermeae</taxon>
        <taxon>Lithospermum</taxon>
    </lineage>
</organism>
<accession>A0AAV3Q7J9</accession>
<protein>
    <recommendedName>
        <fullName evidence="4">Josephin-like protein</fullName>
    </recommendedName>
</protein>
<reference evidence="2 3" key="1">
    <citation type="submission" date="2024-01" db="EMBL/GenBank/DDBJ databases">
        <title>The complete chloroplast genome sequence of Lithospermum erythrorhizon: insights into the phylogenetic relationship among Boraginaceae species and the maternal lineages of purple gromwells.</title>
        <authorList>
            <person name="Okada T."/>
            <person name="Watanabe K."/>
        </authorList>
    </citation>
    <scope>NUCLEOTIDE SEQUENCE [LARGE SCALE GENOMIC DNA]</scope>
</reference>
<evidence type="ECO:0008006" key="4">
    <source>
        <dbReference type="Google" id="ProtNLM"/>
    </source>
</evidence>
<comment type="caution">
    <text evidence="2">The sequence shown here is derived from an EMBL/GenBank/DDBJ whole genome shotgun (WGS) entry which is preliminary data.</text>
</comment>
<evidence type="ECO:0000256" key="1">
    <source>
        <dbReference type="SAM" id="MobiDB-lite"/>
    </source>
</evidence>
<evidence type="ECO:0000313" key="2">
    <source>
        <dbReference type="EMBL" id="GAA0158202.1"/>
    </source>
</evidence>
<dbReference type="PANTHER" id="PTHR34355">
    <property type="entry name" value="JOSEPHIN-LIKE PROTEIN"/>
    <property type="match status" value="1"/>
</dbReference>
<feature type="region of interest" description="Disordered" evidence="1">
    <location>
        <begin position="75"/>
        <end position="97"/>
    </location>
</feature>
<keyword evidence="3" id="KW-1185">Reference proteome</keyword>
<dbReference type="EMBL" id="BAABME010003282">
    <property type="protein sequence ID" value="GAA0158202.1"/>
    <property type="molecule type" value="Genomic_DNA"/>
</dbReference>
<dbReference type="AlphaFoldDB" id="A0AAV3Q7J9"/>
<dbReference type="Proteomes" id="UP001454036">
    <property type="component" value="Unassembled WGS sequence"/>
</dbReference>
<name>A0AAV3Q7J9_LITER</name>
<evidence type="ECO:0000313" key="3">
    <source>
        <dbReference type="Proteomes" id="UP001454036"/>
    </source>
</evidence>
<gene>
    <name evidence="2" type="ORF">LIER_15290</name>
</gene>
<sequence length="127" mass="14126">MSTSAHRRATVQPETNDKIMPILVAKKSTNKKIDSNPKQRSSQSCCFRIPKRKEVSAMKFLRFLGGKMVSGIRLVSGKRSSKKDKSSSERPKSFVAPVDSHRAEAIDDCIEFINSSSTFTRSNSSSK</sequence>
<dbReference type="PANTHER" id="PTHR34355:SF9">
    <property type="entry name" value="JOSEPHIN-LIKE PROTEIN"/>
    <property type="match status" value="1"/>
</dbReference>